<evidence type="ECO:0000313" key="5">
    <source>
        <dbReference type="Proteomes" id="UP001168972"/>
    </source>
</evidence>
<dbReference type="Gene3D" id="1.10.287.1490">
    <property type="match status" value="1"/>
</dbReference>
<feature type="transmembrane region" description="Helical" evidence="3">
    <location>
        <begin position="78"/>
        <end position="102"/>
    </location>
</feature>
<evidence type="ECO:0000256" key="1">
    <source>
        <dbReference type="SAM" id="Coils"/>
    </source>
</evidence>
<keyword evidence="3" id="KW-0472">Membrane</keyword>
<keyword evidence="5" id="KW-1185">Reference proteome</keyword>
<feature type="region of interest" description="Disordered" evidence="2">
    <location>
        <begin position="1"/>
        <end position="22"/>
    </location>
</feature>
<sequence length="414" mass="46282">MDSVAVTVPLRPPTKKMKKRKELDALAPSHVISRRTSGKRSSQELLTDSSDERSEYWNVSIRGNRKARGRRNRICPGLLKACSAFFCCASILATASLIWLFIDVRQQLTLLRTEVDQAIAGSEDVPDALQKCHSLSKDLQKNQTILFTHLSEVRADVTNFTIQLSSIQQGLQQMQELLHGAPELTSVPKKLKEALTSVATFGSQIKDLQATVGSLKETNTKLQDTQNVLRENITDTKNSLAELSRTNQKSAMPTNETKLKINELTEIISKLKTDLSTINETLTWNYKSIQQEQNKAHKTVDLLRDQTQNASSKVLSLERSCANASEQATIISSVEKLTHDVEDAHRRSVNLTDRVQTLEQNYNILKNTTNTIIDSTLNMKNRQQNINLVMNEQTLQLHNTTGNEKTTSADGLSG</sequence>
<keyword evidence="1" id="KW-0175">Coiled coil</keyword>
<evidence type="ECO:0000313" key="4">
    <source>
        <dbReference type="EMBL" id="KAK0163431.1"/>
    </source>
</evidence>
<dbReference type="AlphaFoldDB" id="A0AA39F5P4"/>
<dbReference type="Proteomes" id="UP001168972">
    <property type="component" value="Unassembled WGS sequence"/>
</dbReference>
<accession>A0AA39F5P4</accession>
<gene>
    <name evidence="4" type="ORF">PV327_007115</name>
</gene>
<name>A0AA39F5P4_MICHY</name>
<dbReference type="EMBL" id="JAQQBR010001833">
    <property type="protein sequence ID" value="KAK0163431.1"/>
    <property type="molecule type" value="Genomic_DNA"/>
</dbReference>
<keyword evidence="3" id="KW-1133">Transmembrane helix</keyword>
<keyword evidence="3" id="KW-0812">Transmembrane</keyword>
<reference evidence="4" key="2">
    <citation type="submission" date="2023-03" db="EMBL/GenBank/DDBJ databases">
        <authorList>
            <person name="Inwood S.N."/>
            <person name="Skelly J.G."/>
            <person name="Guhlin J."/>
            <person name="Harrop T.W.R."/>
            <person name="Goldson S.G."/>
            <person name="Dearden P.K."/>
        </authorList>
    </citation>
    <scope>NUCLEOTIDE SEQUENCE</scope>
    <source>
        <strain evidence="4">Lincoln</strain>
        <tissue evidence="4">Whole body</tissue>
    </source>
</reference>
<dbReference type="PANTHER" id="PTHR15717">
    <property type="entry name" value="PROTEIN KIAA0494"/>
    <property type="match status" value="1"/>
</dbReference>
<comment type="caution">
    <text evidence="4">The sequence shown here is derived from an EMBL/GenBank/DDBJ whole genome shotgun (WGS) entry which is preliminary data.</text>
</comment>
<proteinExistence type="predicted"/>
<reference evidence="4" key="1">
    <citation type="journal article" date="2023" name="bioRxiv">
        <title>Scaffold-level genome assemblies of two parasitoid biocontrol wasps reveal the parthenogenesis mechanism and an associated novel virus.</title>
        <authorList>
            <person name="Inwood S."/>
            <person name="Skelly J."/>
            <person name="Guhlin J."/>
            <person name="Harrop T."/>
            <person name="Goldson S."/>
            <person name="Dearden P."/>
        </authorList>
    </citation>
    <scope>NUCLEOTIDE SEQUENCE</scope>
    <source>
        <strain evidence="4">Lincoln</strain>
        <tissue evidence="4">Whole body</tissue>
    </source>
</reference>
<protein>
    <submittedName>
        <fullName evidence="4">Uncharacterized protein</fullName>
    </submittedName>
</protein>
<feature type="coiled-coil region" evidence="1">
    <location>
        <begin position="341"/>
        <end position="368"/>
    </location>
</feature>
<dbReference type="PANTHER" id="PTHR15717:SF2">
    <property type="entry name" value="EF-HAND CALCIUM-BINDING DOMAIN-CONTAINING PROTEIN 14"/>
    <property type="match status" value="1"/>
</dbReference>
<dbReference type="InterPro" id="IPR042352">
    <property type="entry name" value="EFCAB14"/>
</dbReference>
<organism evidence="4 5">
    <name type="scientific">Microctonus hyperodae</name>
    <name type="common">Parasitoid wasp</name>
    <dbReference type="NCBI Taxonomy" id="165561"/>
    <lineage>
        <taxon>Eukaryota</taxon>
        <taxon>Metazoa</taxon>
        <taxon>Ecdysozoa</taxon>
        <taxon>Arthropoda</taxon>
        <taxon>Hexapoda</taxon>
        <taxon>Insecta</taxon>
        <taxon>Pterygota</taxon>
        <taxon>Neoptera</taxon>
        <taxon>Endopterygota</taxon>
        <taxon>Hymenoptera</taxon>
        <taxon>Apocrita</taxon>
        <taxon>Ichneumonoidea</taxon>
        <taxon>Braconidae</taxon>
        <taxon>Euphorinae</taxon>
        <taxon>Microctonus</taxon>
    </lineage>
</organism>
<evidence type="ECO:0000256" key="2">
    <source>
        <dbReference type="SAM" id="MobiDB-lite"/>
    </source>
</evidence>
<evidence type="ECO:0000256" key="3">
    <source>
        <dbReference type="SAM" id="Phobius"/>
    </source>
</evidence>